<sequence>MSTDAVPESVVARLHRHSRALFWPTAFLLVDVALVAFFTGTLPEPWMNTAVPAVGGVLSLVVFVGPLLSWLGHNYTITTRRIVIRSGLLVRTRQELLHSRGYDVTVRKAGLQALFGSGDVIINTGLEHPTVLRDVPSANLVQSALNELMERSFNPIAARRQQAQSGPGDETTAWGRR</sequence>
<feature type="transmembrane region" description="Helical" evidence="2">
    <location>
        <begin position="20"/>
        <end position="38"/>
    </location>
</feature>
<feature type="transmembrane region" description="Helical" evidence="2">
    <location>
        <begin position="50"/>
        <end position="71"/>
    </location>
</feature>
<evidence type="ECO:0000313" key="4">
    <source>
        <dbReference type="EMBL" id="MFC5503430.1"/>
    </source>
</evidence>
<dbReference type="EMBL" id="JBHSMG010000005">
    <property type="protein sequence ID" value="MFC5503430.1"/>
    <property type="molecule type" value="Genomic_DNA"/>
</dbReference>
<keyword evidence="2" id="KW-0472">Membrane</keyword>
<evidence type="ECO:0000256" key="2">
    <source>
        <dbReference type="SAM" id="Phobius"/>
    </source>
</evidence>
<keyword evidence="2" id="KW-0812">Transmembrane</keyword>
<dbReference type="Pfam" id="PF03703">
    <property type="entry name" value="bPH_2"/>
    <property type="match status" value="1"/>
</dbReference>
<dbReference type="Proteomes" id="UP001596039">
    <property type="component" value="Unassembled WGS sequence"/>
</dbReference>
<evidence type="ECO:0000256" key="1">
    <source>
        <dbReference type="SAM" id="MobiDB-lite"/>
    </source>
</evidence>
<reference evidence="5" key="1">
    <citation type="journal article" date="2019" name="Int. J. Syst. Evol. Microbiol.">
        <title>The Global Catalogue of Microorganisms (GCM) 10K type strain sequencing project: providing services to taxonomists for standard genome sequencing and annotation.</title>
        <authorList>
            <consortium name="The Broad Institute Genomics Platform"/>
            <consortium name="The Broad Institute Genome Sequencing Center for Infectious Disease"/>
            <person name="Wu L."/>
            <person name="Ma J."/>
        </authorList>
    </citation>
    <scope>NUCLEOTIDE SEQUENCE [LARGE SCALE GENOMIC DNA]</scope>
    <source>
        <strain evidence="5">CGMCC 4.6997</strain>
    </source>
</reference>
<gene>
    <name evidence="4" type="ORF">ACFPJ4_14370</name>
</gene>
<evidence type="ECO:0000313" key="5">
    <source>
        <dbReference type="Proteomes" id="UP001596039"/>
    </source>
</evidence>
<protein>
    <submittedName>
        <fullName evidence="4">PH domain-containing protein</fullName>
    </submittedName>
</protein>
<feature type="domain" description="YdbS-like PH" evidence="3">
    <location>
        <begin position="70"/>
        <end position="141"/>
    </location>
</feature>
<proteinExistence type="predicted"/>
<keyword evidence="2" id="KW-1133">Transmembrane helix</keyword>
<comment type="caution">
    <text evidence="4">The sequence shown here is derived from an EMBL/GenBank/DDBJ whole genome shotgun (WGS) entry which is preliminary data.</text>
</comment>
<dbReference type="InterPro" id="IPR005182">
    <property type="entry name" value="YdbS-like_PH"/>
</dbReference>
<dbReference type="RefSeq" id="WP_386741141.1">
    <property type="nucleotide sequence ID" value="NZ_JBHSMG010000005.1"/>
</dbReference>
<accession>A0ABW0NTL6</accession>
<keyword evidence="5" id="KW-1185">Reference proteome</keyword>
<evidence type="ECO:0000259" key="3">
    <source>
        <dbReference type="Pfam" id="PF03703"/>
    </source>
</evidence>
<name>A0ABW0NTL6_9MICO</name>
<feature type="region of interest" description="Disordered" evidence="1">
    <location>
        <begin position="157"/>
        <end position="177"/>
    </location>
</feature>
<organism evidence="4 5">
    <name type="scientific">Lysinimonas soli</name>
    <dbReference type="NCBI Taxonomy" id="1074233"/>
    <lineage>
        <taxon>Bacteria</taxon>
        <taxon>Bacillati</taxon>
        <taxon>Actinomycetota</taxon>
        <taxon>Actinomycetes</taxon>
        <taxon>Micrococcales</taxon>
        <taxon>Microbacteriaceae</taxon>
        <taxon>Lysinimonas</taxon>
    </lineage>
</organism>